<keyword evidence="2" id="KW-1185">Reference proteome</keyword>
<evidence type="ECO:0000313" key="1">
    <source>
        <dbReference type="EMBL" id="BBM86093.1"/>
    </source>
</evidence>
<dbReference type="Proteomes" id="UP000326354">
    <property type="component" value="Chromosome"/>
</dbReference>
<sequence length="341" mass="40323">MFPQTVLPPHLAKLDEELFDIERMDRKIDIALQESPSLLSCKRDRFFDIVPVGFNYVMLNCISPKWAEDLLMIKVKLKILFQIYYELADLSHSSQHSQTTCLLEELYKLPLQSKHLNFEKLSKEQAETLHFCTNLWHDVINFIPQLPYYHLFKKFFFFDIQQFYIANRYWQLIRKYPEMSNKVENRSFLSHHMGIVINGMIDFMGTTEGRFDELGAMRNVLYKAQIICRISRVMNTLERSIRSGDISNEVIAIAIEHMLLPTQIHKKTNDELQQIFAPVIQKIHLDVEKLYREITTSSITTFCVHEFARGLKALHHLFDGFYDNGEIHYIHWDDIDKIDVV</sequence>
<name>A0A5S9IQ85_UABAM</name>
<proteinExistence type="predicted"/>
<evidence type="ECO:0000313" key="2">
    <source>
        <dbReference type="Proteomes" id="UP000326354"/>
    </source>
</evidence>
<protein>
    <recommendedName>
        <fullName evidence="3">Terpene synthase</fullName>
    </recommendedName>
</protein>
<dbReference type="KEGG" id="uam:UABAM_04479"/>
<dbReference type="RefSeq" id="WP_151970170.1">
    <property type="nucleotide sequence ID" value="NZ_AP019860.1"/>
</dbReference>
<reference evidence="1 2" key="1">
    <citation type="submission" date="2019-08" db="EMBL/GenBank/DDBJ databases">
        <title>Complete genome sequence of Candidatus Uab amorphum.</title>
        <authorList>
            <person name="Shiratori T."/>
            <person name="Suzuki S."/>
            <person name="Kakizawa Y."/>
            <person name="Ishida K."/>
        </authorList>
    </citation>
    <scope>NUCLEOTIDE SEQUENCE [LARGE SCALE GENOMIC DNA]</scope>
    <source>
        <strain evidence="1 2">SRT547</strain>
    </source>
</reference>
<dbReference type="EMBL" id="AP019860">
    <property type="protein sequence ID" value="BBM86093.1"/>
    <property type="molecule type" value="Genomic_DNA"/>
</dbReference>
<accession>A0A5S9IQ85</accession>
<dbReference type="AlphaFoldDB" id="A0A5S9IQ85"/>
<evidence type="ECO:0008006" key="3">
    <source>
        <dbReference type="Google" id="ProtNLM"/>
    </source>
</evidence>
<organism evidence="1 2">
    <name type="scientific">Uabimicrobium amorphum</name>
    <dbReference type="NCBI Taxonomy" id="2596890"/>
    <lineage>
        <taxon>Bacteria</taxon>
        <taxon>Pseudomonadati</taxon>
        <taxon>Planctomycetota</taxon>
        <taxon>Candidatus Uabimicrobiia</taxon>
        <taxon>Candidatus Uabimicrobiales</taxon>
        <taxon>Candidatus Uabimicrobiaceae</taxon>
        <taxon>Candidatus Uabimicrobium</taxon>
    </lineage>
</organism>
<dbReference type="OrthoDB" id="5643076at2"/>
<gene>
    <name evidence="1" type="ORF">UABAM_04479</name>
</gene>